<dbReference type="STRING" id="913774.A0A0C3C9W9"/>
<dbReference type="Gene3D" id="3.40.50.1820">
    <property type="entry name" value="alpha/beta hydrolase"/>
    <property type="match status" value="1"/>
</dbReference>
<name>A0A0C3C9W9_OIDMZ</name>
<proteinExistence type="predicted"/>
<reference evidence="3" key="2">
    <citation type="submission" date="2015-01" db="EMBL/GenBank/DDBJ databases">
        <title>Evolutionary Origins and Diversification of the Mycorrhizal Mutualists.</title>
        <authorList>
            <consortium name="DOE Joint Genome Institute"/>
            <consortium name="Mycorrhizal Genomics Consortium"/>
            <person name="Kohler A."/>
            <person name="Kuo A."/>
            <person name="Nagy L.G."/>
            <person name="Floudas D."/>
            <person name="Copeland A."/>
            <person name="Barry K.W."/>
            <person name="Cichocki N."/>
            <person name="Veneault-Fourrey C."/>
            <person name="LaButti K."/>
            <person name="Lindquist E.A."/>
            <person name="Lipzen A."/>
            <person name="Lundell T."/>
            <person name="Morin E."/>
            <person name="Murat C."/>
            <person name="Riley R."/>
            <person name="Ohm R."/>
            <person name="Sun H."/>
            <person name="Tunlid A."/>
            <person name="Henrissat B."/>
            <person name="Grigoriev I.V."/>
            <person name="Hibbett D.S."/>
            <person name="Martin F."/>
        </authorList>
    </citation>
    <scope>NUCLEOTIDE SEQUENCE [LARGE SCALE GENOMIC DNA]</scope>
    <source>
        <strain evidence="3">Zn</strain>
    </source>
</reference>
<dbReference type="Pfam" id="PF01083">
    <property type="entry name" value="Cutinase"/>
    <property type="match status" value="1"/>
</dbReference>
<keyword evidence="1" id="KW-0378">Hydrolase</keyword>
<evidence type="ECO:0000256" key="1">
    <source>
        <dbReference type="ARBA" id="ARBA00022801"/>
    </source>
</evidence>
<dbReference type="OrthoDB" id="3225429at2759"/>
<dbReference type="InParanoid" id="A0A0C3C9W9"/>
<protein>
    <submittedName>
        <fullName evidence="2">Uncharacterized protein</fullName>
    </submittedName>
</protein>
<accession>A0A0C3C9W9</accession>
<dbReference type="HOGENOM" id="CLU_2134235_0_0_1"/>
<reference evidence="2 3" key="1">
    <citation type="submission" date="2014-04" db="EMBL/GenBank/DDBJ databases">
        <authorList>
            <consortium name="DOE Joint Genome Institute"/>
            <person name="Kuo A."/>
            <person name="Martino E."/>
            <person name="Perotto S."/>
            <person name="Kohler A."/>
            <person name="Nagy L.G."/>
            <person name="Floudas D."/>
            <person name="Copeland A."/>
            <person name="Barry K.W."/>
            <person name="Cichocki N."/>
            <person name="Veneault-Fourrey C."/>
            <person name="LaButti K."/>
            <person name="Lindquist E.A."/>
            <person name="Lipzen A."/>
            <person name="Lundell T."/>
            <person name="Morin E."/>
            <person name="Murat C."/>
            <person name="Sun H."/>
            <person name="Tunlid A."/>
            <person name="Henrissat B."/>
            <person name="Grigoriev I.V."/>
            <person name="Hibbett D.S."/>
            <person name="Martin F."/>
            <person name="Nordberg H.P."/>
            <person name="Cantor M.N."/>
            <person name="Hua S.X."/>
        </authorList>
    </citation>
    <scope>NUCLEOTIDE SEQUENCE [LARGE SCALE GENOMIC DNA]</scope>
    <source>
        <strain evidence="2 3">Zn</strain>
    </source>
</reference>
<dbReference type="GO" id="GO:0052689">
    <property type="term" value="F:carboxylic ester hydrolase activity"/>
    <property type="evidence" value="ECO:0007669"/>
    <property type="project" value="UniProtKB-ARBA"/>
</dbReference>
<keyword evidence="3" id="KW-1185">Reference proteome</keyword>
<evidence type="ECO:0000313" key="2">
    <source>
        <dbReference type="EMBL" id="KIM95693.1"/>
    </source>
</evidence>
<dbReference type="EMBL" id="KN832886">
    <property type="protein sequence ID" value="KIM95693.1"/>
    <property type="molecule type" value="Genomic_DNA"/>
</dbReference>
<organism evidence="2 3">
    <name type="scientific">Oidiodendron maius (strain Zn)</name>
    <dbReference type="NCBI Taxonomy" id="913774"/>
    <lineage>
        <taxon>Eukaryota</taxon>
        <taxon>Fungi</taxon>
        <taxon>Dikarya</taxon>
        <taxon>Ascomycota</taxon>
        <taxon>Pezizomycotina</taxon>
        <taxon>Leotiomycetes</taxon>
        <taxon>Leotiomycetes incertae sedis</taxon>
        <taxon>Myxotrichaceae</taxon>
        <taxon>Oidiodendron</taxon>
    </lineage>
</organism>
<evidence type="ECO:0000313" key="3">
    <source>
        <dbReference type="Proteomes" id="UP000054321"/>
    </source>
</evidence>
<dbReference type="InterPro" id="IPR029058">
    <property type="entry name" value="AB_hydrolase_fold"/>
</dbReference>
<gene>
    <name evidence="2" type="ORF">OIDMADRAFT_21045</name>
</gene>
<dbReference type="Proteomes" id="UP000054321">
    <property type="component" value="Unassembled WGS sequence"/>
</dbReference>
<dbReference type="SUPFAM" id="SSF53474">
    <property type="entry name" value="alpha/beta-Hydrolases"/>
    <property type="match status" value="1"/>
</dbReference>
<dbReference type="InterPro" id="IPR000675">
    <property type="entry name" value="Cutinase/axe"/>
</dbReference>
<sequence>MNYFNDTTSAAYNAIRAVVLIGDPVKKANEIADVDENGGDSTRSTDGIYYELQNNETISTPWYSSGKLLDICYSGDLVCNGLVLGASIIPHLLYQYSSSVQNEGARWLESHLG</sequence>
<dbReference type="AlphaFoldDB" id="A0A0C3C9W9"/>